<comment type="caution">
    <text evidence="1">The sequence shown here is derived from an EMBL/GenBank/DDBJ whole genome shotgun (WGS) entry which is preliminary data.</text>
</comment>
<evidence type="ECO:0000313" key="1">
    <source>
        <dbReference type="EMBL" id="KAJ7520461.1"/>
    </source>
</evidence>
<protein>
    <submittedName>
        <fullName evidence="1">Uncharacterized protein</fullName>
    </submittedName>
</protein>
<proteinExistence type="predicted"/>
<evidence type="ECO:0000313" key="2">
    <source>
        <dbReference type="Proteomes" id="UP001162992"/>
    </source>
</evidence>
<sequence>MAMAVPWIGSILFAISALCFEAVSSAAVNQVTDGREVTFGSVIKLQHDRSKFRLHSHEVPYGSGSGQQSVTGFSGVEDSNSYWIVRPPQGASVGQGDEIRSGTILRLQHMKTRRWLHSHLHLSPISGNYEVSAYGNDDQSDTGDNWRLEMEEKGNVWLRDQKVRLQHIDTSGYLHSHDKKYTRIVAGQQEVCGVLKKTSDNLWLAAEGVYFPVTPSSNSS</sequence>
<dbReference type="EMBL" id="CM055110">
    <property type="protein sequence ID" value="KAJ7520461.1"/>
    <property type="molecule type" value="Genomic_DNA"/>
</dbReference>
<organism evidence="1 2">
    <name type="scientific">Diphasiastrum complanatum</name>
    <name type="common">Issler's clubmoss</name>
    <name type="synonym">Lycopodium complanatum</name>
    <dbReference type="NCBI Taxonomy" id="34168"/>
    <lineage>
        <taxon>Eukaryota</taxon>
        <taxon>Viridiplantae</taxon>
        <taxon>Streptophyta</taxon>
        <taxon>Embryophyta</taxon>
        <taxon>Tracheophyta</taxon>
        <taxon>Lycopodiopsida</taxon>
        <taxon>Lycopodiales</taxon>
        <taxon>Lycopodiaceae</taxon>
        <taxon>Lycopodioideae</taxon>
        <taxon>Diphasiastrum</taxon>
    </lineage>
</organism>
<name>A0ACC2ASD7_DIPCM</name>
<reference evidence="2" key="1">
    <citation type="journal article" date="2024" name="Proc. Natl. Acad. Sci. U.S.A.">
        <title>Extraordinary preservation of gene collinearity over three hundred million years revealed in homosporous lycophytes.</title>
        <authorList>
            <person name="Li C."/>
            <person name="Wickell D."/>
            <person name="Kuo L.Y."/>
            <person name="Chen X."/>
            <person name="Nie B."/>
            <person name="Liao X."/>
            <person name="Peng D."/>
            <person name="Ji J."/>
            <person name="Jenkins J."/>
            <person name="Williams M."/>
            <person name="Shu S."/>
            <person name="Plott C."/>
            <person name="Barry K."/>
            <person name="Rajasekar S."/>
            <person name="Grimwood J."/>
            <person name="Han X."/>
            <person name="Sun S."/>
            <person name="Hou Z."/>
            <person name="He W."/>
            <person name="Dai G."/>
            <person name="Sun C."/>
            <person name="Schmutz J."/>
            <person name="Leebens-Mack J.H."/>
            <person name="Li F.W."/>
            <person name="Wang L."/>
        </authorList>
    </citation>
    <scope>NUCLEOTIDE SEQUENCE [LARGE SCALE GENOMIC DNA]</scope>
    <source>
        <strain evidence="2">cv. PW_Plant_1</strain>
    </source>
</reference>
<keyword evidence="2" id="KW-1185">Reference proteome</keyword>
<dbReference type="Proteomes" id="UP001162992">
    <property type="component" value="Chromosome 19"/>
</dbReference>
<gene>
    <name evidence="1" type="ORF">O6H91_19G006800</name>
</gene>
<accession>A0ACC2ASD7</accession>